<evidence type="ECO:0000313" key="17">
    <source>
        <dbReference type="EMBL" id="CED82350.1"/>
    </source>
</evidence>
<dbReference type="PROSITE" id="PS50011">
    <property type="entry name" value="PROTEIN_KINASE_DOM"/>
    <property type="match status" value="1"/>
</dbReference>
<evidence type="ECO:0000256" key="11">
    <source>
        <dbReference type="PIRSR" id="PIRSR630616-2"/>
    </source>
</evidence>
<evidence type="ECO:0000256" key="2">
    <source>
        <dbReference type="ARBA" id="ARBA00021157"/>
    </source>
</evidence>
<accession>A0A0F7SPE6</accession>
<dbReference type="GO" id="GO:0000776">
    <property type="term" value="C:kinetochore"/>
    <property type="evidence" value="ECO:0007669"/>
    <property type="project" value="UniProtKB-ARBA"/>
</dbReference>
<evidence type="ECO:0000256" key="6">
    <source>
        <dbReference type="ARBA" id="ARBA00022777"/>
    </source>
</evidence>
<proteinExistence type="inferred from homology"/>
<feature type="compositionally biased region" description="Polar residues" evidence="15">
    <location>
        <begin position="109"/>
        <end position="124"/>
    </location>
</feature>
<dbReference type="GO" id="GO:0072479">
    <property type="term" value="P:response to mitotic cell cycle spindle assembly checkpoint signaling"/>
    <property type="evidence" value="ECO:0007669"/>
    <property type="project" value="UniProtKB-ARBA"/>
</dbReference>
<comment type="similarity">
    <text evidence="14">Belongs to the protein kinase superfamily. Ser/Thr protein kinase family. Aurora subfamily.</text>
</comment>
<dbReference type="InterPro" id="IPR000719">
    <property type="entry name" value="Prot_kinase_dom"/>
</dbReference>
<feature type="compositionally biased region" description="Low complexity" evidence="15">
    <location>
        <begin position="12"/>
        <end position="31"/>
    </location>
</feature>
<dbReference type="Gene3D" id="1.10.510.10">
    <property type="entry name" value="Transferase(Phosphotransferase) domain 1"/>
    <property type="match status" value="1"/>
</dbReference>
<feature type="compositionally biased region" description="Polar residues" evidence="15">
    <location>
        <begin position="1"/>
        <end position="11"/>
    </location>
</feature>
<evidence type="ECO:0000256" key="7">
    <source>
        <dbReference type="ARBA" id="ARBA00022840"/>
    </source>
</evidence>
<feature type="compositionally biased region" description="Low complexity" evidence="15">
    <location>
        <begin position="45"/>
        <end position="81"/>
    </location>
</feature>
<dbReference type="EC" id="2.7.11.1" evidence="1 14"/>
<dbReference type="Pfam" id="PF00069">
    <property type="entry name" value="Pkinase"/>
    <property type="match status" value="1"/>
</dbReference>
<comment type="catalytic activity">
    <reaction evidence="9 14">
        <text>L-seryl-[protein] + ATP = O-phospho-L-seryl-[protein] + ADP + H(+)</text>
        <dbReference type="Rhea" id="RHEA:17989"/>
        <dbReference type="Rhea" id="RHEA-COMP:9863"/>
        <dbReference type="Rhea" id="RHEA-COMP:11604"/>
        <dbReference type="ChEBI" id="CHEBI:15378"/>
        <dbReference type="ChEBI" id="CHEBI:29999"/>
        <dbReference type="ChEBI" id="CHEBI:30616"/>
        <dbReference type="ChEBI" id="CHEBI:83421"/>
        <dbReference type="ChEBI" id="CHEBI:456216"/>
        <dbReference type="EC" id="2.7.11.1"/>
    </reaction>
</comment>
<feature type="binding site" evidence="11">
    <location>
        <position position="396"/>
    </location>
    <ligand>
        <name>ATP</name>
        <dbReference type="ChEBI" id="CHEBI:30616"/>
    </ligand>
</feature>
<feature type="region of interest" description="Disordered" evidence="15">
    <location>
        <begin position="1"/>
        <end position="88"/>
    </location>
</feature>
<reference evidence="17" key="1">
    <citation type="submission" date="2014-08" db="EMBL/GenBank/DDBJ databases">
        <authorList>
            <person name="Sharma Rahul"/>
            <person name="Thines Marco"/>
        </authorList>
    </citation>
    <scope>NUCLEOTIDE SEQUENCE</scope>
</reference>
<feature type="binding site" evidence="11">
    <location>
        <begin position="333"/>
        <end position="335"/>
    </location>
    <ligand>
        <name>ATP</name>
        <dbReference type="ChEBI" id="CHEBI:30616"/>
    </ligand>
</feature>
<dbReference type="GO" id="GO:0051233">
    <property type="term" value="C:spindle midzone"/>
    <property type="evidence" value="ECO:0007669"/>
    <property type="project" value="UniProtKB-ARBA"/>
</dbReference>
<feature type="cross-link" description="Glycyl lysine isopeptide (Lys-Gly) (interchain with G-Cter in SUMO2)" evidence="12">
    <location>
        <position position="380"/>
    </location>
</feature>
<feature type="region of interest" description="Disordered" evidence="15">
    <location>
        <begin position="102"/>
        <end position="179"/>
    </location>
</feature>
<evidence type="ECO:0000256" key="14">
    <source>
        <dbReference type="RuleBase" id="RU367134"/>
    </source>
</evidence>
<keyword evidence="6 14" id="KW-0418">Kinase</keyword>
<evidence type="ECO:0000256" key="13">
    <source>
        <dbReference type="PROSITE-ProRule" id="PRU10141"/>
    </source>
</evidence>
<evidence type="ECO:0000256" key="15">
    <source>
        <dbReference type="SAM" id="MobiDB-lite"/>
    </source>
</evidence>
<feature type="binding site" evidence="11 13">
    <location>
        <position position="284"/>
    </location>
    <ligand>
        <name>ATP</name>
        <dbReference type="ChEBI" id="CHEBI:30616"/>
    </ligand>
</feature>
<dbReference type="GO" id="GO:0032133">
    <property type="term" value="C:chromosome passenger complex"/>
    <property type="evidence" value="ECO:0007669"/>
    <property type="project" value="UniProtKB-ARBA"/>
</dbReference>
<keyword evidence="4 14" id="KW-0808">Transferase</keyword>
<evidence type="ECO:0000256" key="1">
    <source>
        <dbReference type="ARBA" id="ARBA00012513"/>
    </source>
</evidence>
<dbReference type="EMBL" id="LN483124">
    <property type="protein sequence ID" value="CED82350.1"/>
    <property type="molecule type" value="Genomic_DNA"/>
</dbReference>
<dbReference type="GO" id="GO:0000819">
    <property type="term" value="P:sister chromatid segregation"/>
    <property type="evidence" value="ECO:0007669"/>
    <property type="project" value="UniProtKB-ARBA"/>
</dbReference>
<dbReference type="GO" id="GO:0008608">
    <property type="term" value="P:attachment of spindle microtubules to kinetochore"/>
    <property type="evidence" value="ECO:0007669"/>
    <property type="project" value="UniProtKB-ARBA"/>
</dbReference>
<dbReference type="SUPFAM" id="SSF56112">
    <property type="entry name" value="Protein kinase-like (PK-like)"/>
    <property type="match status" value="1"/>
</dbReference>
<sequence>MDTLSTRISSLQLEQHQHQQQQAYHHNQQQQENIHPDKRIHTKYSTSSSFNPSSTSSFYPSQSQPPSQSQSQSYGQPISGQNQGQVQQTARVPLMKLAMGAPGSAYRMNPSNPGSPNRAQVESGQSRRPESVSGSNAGGAGSGMTSSGSRVDPQFGPKGSVKPGAVRGAPTGTASASVPATTMGYSNGSVASSVGTVAGKIDIGRYDGGFEADERERGQREIELGHPVGSTESPDGASLAPTTRSYHAWSLPQFEIGRPLGKGKFGRVYLARTKAPPQFIVALKCMYKAELVSSKTEKQVRREIEIQSNLRHPNILRLYGYFHDEKRIFLMIEFAGKGELYKQLHKAGHFSEKRSARYIAQMADALGYLHRKHVIHRDIKPENLLLGVNGELKIGDFGWSVHAPGNRRTTLCGTLDYLPPEMVEGKSHNEKVDYWALGVLAYEFLCGVPPFEEVSGHKETYRRIANVDFTLPNGMSVEAGDLITSLLKKDPEQRLALDLVAIHPWVLKHRKKPATSSQGVPN</sequence>
<dbReference type="FunFam" id="1.10.510.10:FF:000235">
    <property type="entry name" value="Serine/threonine-protein kinase ark1"/>
    <property type="match status" value="1"/>
</dbReference>
<comment type="catalytic activity">
    <reaction evidence="8 14">
        <text>L-threonyl-[protein] + ATP = O-phospho-L-threonyl-[protein] + ADP + H(+)</text>
        <dbReference type="Rhea" id="RHEA:46608"/>
        <dbReference type="Rhea" id="RHEA-COMP:11060"/>
        <dbReference type="Rhea" id="RHEA-COMP:11605"/>
        <dbReference type="ChEBI" id="CHEBI:15378"/>
        <dbReference type="ChEBI" id="CHEBI:30013"/>
        <dbReference type="ChEBI" id="CHEBI:30616"/>
        <dbReference type="ChEBI" id="CHEBI:61977"/>
        <dbReference type="ChEBI" id="CHEBI:456216"/>
        <dbReference type="EC" id="2.7.11.1"/>
    </reaction>
</comment>
<evidence type="ECO:0000256" key="3">
    <source>
        <dbReference type="ARBA" id="ARBA00022527"/>
    </source>
</evidence>
<keyword evidence="5 11" id="KW-0547">Nucleotide-binding</keyword>
<protein>
    <recommendedName>
        <fullName evidence="2 14">Aurora kinase</fullName>
        <ecNumber evidence="1 14">2.7.11.1</ecNumber>
    </recommendedName>
</protein>
<dbReference type="PANTHER" id="PTHR24350">
    <property type="entry name" value="SERINE/THREONINE-PROTEIN KINASE IAL-RELATED"/>
    <property type="match status" value="1"/>
</dbReference>
<feature type="binding site" evidence="11">
    <location>
        <begin position="382"/>
        <end position="383"/>
    </location>
    <ligand>
        <name>ATP</name>
        <dbReference type="ChEBI" id="CHEBI:30616"/>
    </ligand>
</feature>
<dbReference type="GO" id="GO:0004674">
    <property type="term" value="F:protein serine/threonine kinase activity"/>
    <property type="evidence" value="ECO:0007669"/>
    <property type="project" value="UniProtKB-KW"/>
</dbReference>
<feature type="region of interest" description="Disordered" evidence="15">
    <location>
        <begin position="210"/>
        <end position="240"/>
    </location>
</feature>
<evidence type="ECO:0000256" key="4">
    <source>
        <dbReference type="ARBA" id="ARBA00022679"/>
    </source>
</evidence>
<feature type="domain" description="Protein kinase" evidence="16">
    <location>
        <begin position="254"/>
        <end position="506"/>
    </location>
</feature>
<evidence type="ECO:0000256" key="12">
    <source>
        <dbReference type="PIRSR" id="PIRSR630616-3"/>
    </source>
</evidence>
<dbReference type="PROSITE" id="PS00107">
    <property type="entry name" value="PROTEIN_KINASE_ATP"/>
    <property type="match status" value="1"/>
</dbReference>
<dbReference type="InterPro" id="IPR030616">
    <property type="entry name" value="Aur-like"/>
</dbReference>
<dbReference type="InterPro" id="IPR008271">
    <property type="entry name" value="Ser/Thr_kinase_AS"/>
</dbReference>
<dbReference type="FunFam" id="3.30.200.20:FF:000042">
    <property type="entry name" value="Aurora kinase A"/>
    <property type="match status" value="1"/>
</dbReference>
<dbReference type="GO" id="GO:0005524">
    <property type="term" value="F:ATP binding"/>
    <property type="evidence" value="ECO:0007669"/>
    <property type="project" value="UniProtKB-UniRule"/>
</dbReference>
<dbReference type="CDD" id="cd14007">
    <property type="entry name" value="STKc_Aurora"/>
    <property type="match status" value="1"/>
</dbReference>
<dbReference type="AlphaFoldDB" id="A0A0F7SPE6"/>
<organism evidence="17">
    <name type="scientific">Phaffia rhodozyma</name>
    <name type="common">Yeast</name>
    <name type="synonym">Xanthophyllomyces dendrorhous</name>
    <dbReference type="NCBI Taxonomy" id="264483"/>
    <lineage>
        <taxon>Eukaryota</taxon>
        <taxon>Fungi</taxon>
        <taxon>Dikarya</taxon>
        <taxon>Basidiomycota</taxon>
        <taxon>Agaricomycotina</taxon>
        <taxon>Tremellomycetes</taxon>
        <taxon>Cystofilobasidiales</taxon>
        <taxon>Mrakiaceae</taxon>
        <taxon>Phaffia</taxon>
    </lineage>
</organism>
<dbReference type="GO" id="GO:1902115">
    <property type="term" value="P:regulation of organelle assembly"/>
    <property type="evidence" value="ECO:0007669"/>
    <property type="project" value="UniProtKB-ARBA"/>
</dbReference>
<keyword evidence="7 11" id="KW-0067">ATP-binding</keyword>
<dbReference type="PROSITE" id="PS00108">
    <property type="entry name" value="PROTEIN_KINASE_ST"/>
    <property type="match status" value="1"/>
</dbReference>
<feature type="active site" description="Proton acceptor" evidence="10">
    <location>
        <position position="378"/>
    </location>
</feature>
<evidence type="ECO:0000256" key="8">
    <source>
        <dbReference type="ARBA" id="ARBA00047899"/>
    </source>
</evidence>
<dbReference type="InterPro" id="IPR017441">
    <property type="entry name" value="Protein_kinase_ATP_BS"/>
</dbReference>
<dbReference type="GO" id="GO:0090266">
    <property type="term" value="P:regulation of mitotic cell cycle spindle assembly checkpoint"/>
    <property type="evidence" value="ECO:0007669"/>
    <property type="project" value="UniProtKB-ARBA"/>
</dbReference>
<evidence type="ECO:0000259" key="16">
    <source>
        <dbReference type="PROSITE" id="PS50011"/>
    </source>
</evidence>
<evidence type="ECO:0000256" key="5">
    <source>
        <dbReference type="ARBA" id="ARBA00022741"/>
    </source>
</evidence>
<dbReference type="GO" id="GO:0032465">
    <property type="term" value="P:regulation of cytokinesis"/>
    <property type="evidence" value="ECO:0007669"/>
    <property type="project" value="UniProtKB-ARBA"/>
</dbReference>
<evidence type="ECO:0000256" key="9">
    <source>
        <dbReference type="ARBA" id="ARBA00048679"/>
    </source>
</evidence>
<dbReference type="GO" id="GO:0045143">
    <property type="term" value="P:homologous chromosome segregation"/>
    <property type="evidence" value="ECO:0007669"/>
    <property type="project" value="UniProtKB-ARBA"/>
</dbReference>
<evidence type="ECO:0000256" key="10">
    <source>
        <dbReference type="PIRSR" id="PIRSR630616-1"/>
    </source>
</evidence>
<name>A0A0F7SPE6_PHARH</name>
<feature type="binding site" evidence="11">
    <location>
        <position position="264"/>
    </location>
    <ligand>
        <name>ATP</name>
        <dbReference type="ChEBI" id="CHEBI:30616"/>
    </ligand>
</feature>
<feature type="compositionally biased region" description="Basic and acidic residues" evidence="15">
    <location>
        <begin position="212"/>
        <end position="224"/>
    </location>
</feature>
<dbReference type="SMART" id="SM00220">
    <property type="entry name" value="S_TKc"/>
    <property type="match status" value="1"/>
</dbReference>
<dbReference type="GO" id="GO:0044779">
    <property type="term" value="P:meiotic spindle checkpoint signaling"/>
    <property type="evidence" value="ECO:0007669"/>
    <property type="project" value="UniProtKB-ARBA"/>
</dbReference>
<dbReference type="InterPro" id="IPR011009">
    <property type="entry name" value="Kinase-like_dom_sf"/>
</dbReference>
<keyword evidence="3 14" id="KW-0723">Serine/threonine-protein kinase</keyword>